<dbReference type="EMBL" id="BMLV01000004">
    <property type="protein sequence ID" value="GGP05128.1"/>
    <property type="molecule type" value="Genomic_DNA"/>
</dbReference>
<gene>
    <name evidence="2" type="ORF">GCM10010992_20090</name>
</gene>
<reference evidence="3" key="1">
    <citation type="journal article" date="2019" name="Int. J. Syst. Evol. Microbiol.">
        <title>The Global Catalogue of Microorganisms (GCM) 10K type strain sequencing project: providing services to taxonomists for standard genome sequencing and annotation.</title>
        <authorList>
            <consortium name="The Broad Institute Genomics Platform"/>
            <consortium name="The Broad Institute Genome Sequencing Center for Infectious Disease"/>
            <person name="Wu L."/>
            <person name="Ma J."/>
        </authorList>
    </citation>
    <scope>NUCLEOTIDE SEQUENCE [LARGE SCALE GENOMIC DNA]</scope>
    <source>
        <strain evidence="3">CGMCC 1.7656</strain>
    </source>
</reference>
<keyword evidence="1" id="KW-0472">Membrane</keyword>
<organism evidence="2 3">
    <name type="scientific">Cloacibacterium rupense</name>
    <dbReference type="NCBI Taxonomy" id="517423"/>
    <lineage>
        <taxon>Bacteria</taxon>
        <taxon>Pseudomonadati</taxon>
        <taxon>Bacteroidota</taxon>
        <taxon>Flavobacteriia</taxon>
        <taxon>Flavobacteriales</taxon>
        <taxon>Weeksellaceae</taxon>
    </lineage>
</organism>
<dbReference type="InterPro" id="IPR011990">
    <property type="entry name" value="TPR-like_helical_dom_sf"/>
</dbReference>
<sequence length="478" mass="56804">MSIKINWIFSVFAISLIVSFSYGQTPKKELDSLFENNVKSLFLKGEYEQSLALCKKVIAGYEELNDKESTLKAYLYAANICSNIYRIQESLHYLDLASVYTNDIDNPRLLSKLNACYSRNFYYLGYKKNAIIYIDKAINNLIDNSDKYKKELQYYYGVKALIYEDENNIKELYHNLKLSHKAYPDVYSSARLARYFINFNKNLDSAKYYLDFGDQLNSTGKFPIYQKSILKRNWGRYYLEKKQYQDAVINFEESLAILKNLKKNQDIKDAYKLLYEAYKKQNNDKKASLYLEKYSHLNDSIKIINQKLQEIPLHKFLKEKEIYVEKKSNRKIYFIVFAFVLFSLLAWVFYRKRVKVFLQDKQKTKIETDVLKLKINDSFQELVKLAKENAPEFFAKFKETYPRVVVKILEINPSLRVSELTLCAYIFLGFNAKDIARYTHKSINTIRNRKYNLRKKLNLSEEVDISLWFRNFDNEKND</sequence>
<keyword evidence="1" id="KW-0812">Transmembrane</keyword>
<dbReference type="Proteomes" id="UP000620064">
    <property type="component" value="Unassembled WGS sequence"/>
</dbReference>
<name>A0ABQ2NJR3_9FLAO</name>
<evidence type="ECO:0000313" key="2">
    <source>
        <dbReference type="EMBL" id="GGP05128.1"/>
    </source>
</evidence>
<evidence type="ECO:0000256" key="1">
    <source>
        <dbReference type="SAM" id="Phobius"/>
    </source>
</evidence>
<keyword evidence="1" id="KW-1133">Transmembrane helix</keyword>
<dbReference type="InterPro" id="IPR036388">
    <property type="entry name" value="WH-like_DNA-bd_sf"/>
</dbReference>
<keyword evidence="3" id="KW-1185">Reference proteome</keyword>
<accession>A0ABQ2NJR3</accession>
<proteinExistence type="predicted"/>
<feature type="transmembrane region" description="Helical" evidence="1">
    <location>
        <begin position="332"/>
        <end position="350"/>
    </location>
</feature>
<evidence type="ECO:0000313" key="3">
    <source>
        <dbReference type="Proteomes" id="UP000620064"/>
    </source>
</evidence>
<dbReference type="SUPFAM" id="SSF48452">
    <property type="entry name" value="TPR-like"/>
    <property type="match status" value="2"/>
</dbReference>
<dbReference type="RefSeq" id="WP_188617982.1">
    <property type="nucleotide sequence ID" value="NZ_BMLV01000004.1"/>
</dbReference>
<dbReference type="SUPFAM" id="SSF46894">
    <property type="entry name" value="C-terminal effector domain of the bipartite response regulators"/>
    <property type="match status" value="1"/>
</dbReference>
<comment type="caution">
    <text evidence="2">The sequence shown here is derived from an EMBL/GenBank/DDBJ whole genome shotgun (WGS) entry which is preliminary data.</text>
</comment>
<evidence type="ECO:0008006" key="4">
    <source>
        <dbReference type="Google" id="ProtNLM"/>
    </source>
</evidence>
<dbReference type="InterPro" id="IPR016032">
    <property type="entry name" value="Sig_transdc_resp-reg_C-effctor"/>
</dbReference>
<dbReference type="Gene3D" id="1.10.10.10">
    <property type="entry name" value="Winged helix-like DNA-binding domain superfamily/Winged helix DNA-binding domain"/>
    <property type="match status" value="1"/>
</dbReference>
<protein>
    <recommendedName>
        <fullName evidence="4">HTH luxR-type domain-containing protein</fullName>
    </recommendedName>
</protein>
<dbReference type="Gene3D" id="1.25.40.10">
    <property type="entry name" value="Tetratricopeptide repeat domain"/>
    <property type="match status" value="1"/>
</dbReference>